<dbReference type="InterPro" id="IPR021441">
    <property type="entry name" value="DUF3090"/>
</dbReference>
<dbReference type="AlphaFoldDB" id="A0AA35TW77"/>
<dbReference type="Pfam" id="PF11290">
    <property type="entry name" value="DUF3090"/>
    <property type="match status" value="1"/>
</dbReference>
<evidence type="ECO:0000313" key="2">
    <source>
        <dbReference type="Proteomes" id="UP001174909"/>
    </source>
</evidence>
<accession>A0AA35TW77</accession>
<protein>
    <recommendedName>
        <fullName evidence="3">DUF3090 family protein</fullName>
    </recommendedName>
</protein>
<keyword evidence="2" id="KW-1185">Reference proteome</keyword>
<evidence type="ECO:0008006" key="3">
    <source>
        <dbReference type="Google" id="ProtNLM"/>
    </source>
</evidence>
<proteinExistence type="predicted"/>
<organism evidence="1 2">
    <name type="scientific">Geodia barretti</name>
    <name type="common">Barrett's horny sponge</name>
    <dbReference type="NCBI Taxonomy" id="519541"/>
    <lineage>
        <taxon>Eukaryota</taxon>
        <taxon>Metazoa</taxon>
        <taxon>Porifera</taxon>
        <taxon>Demospongiae</taxon>
        <taxon>Heteroscleromorpha</taxon>
        <taxon>Tetractinellida</taxon>
        <taxon>Astrophorina</taxon>
        <taxon>Geodiidae</taxon>
        <taxon>Geodia</taxon>
    </lineage>
</organism>
<gene>
    <name evidence="1" type="ORF">GBAR_LOCUS29616</name>
</gene>
<reference evidence="1" key="1">
    <citation type="submission" date="2023-03" db="EMBL/GenBank/DDBJ databases">
        <authorList>
            <person name="Steffen K."/>
            <person name="Cardenas P."/>
        </authorList>
    </citation>
    <scope>NUCLEOTIDE SEQUENCE</scope>
</reference>
<dbReference type="Proteomes" id="UP001174909">
    <property type="component" value="Unassembled WGS sequence"/>
</dbReference>
<comment type="caution">
    <text evidence="1">The sequence shown here is derived from an EMBL/GenBank/DDBJ whole genome shotgun (WGS) entry which is preliminary data.</text>
</comment>
<dbReference type="EMBL" id="CASHTH010004159">
    <property type="protein sequence ID" value="CAI8054217.1"/>
    <property type="molecule type" value="Genomic_DNA"/>
</dbReference>
<name>A0AA35TW77_GEOBA</name>
<sequence>MAEREVRYKMGAAQSVSAETFGRPGRRTFRLVAEAGRAQSFIWLEKEQLVQLALYLQQAVKQIGETVVDKDSAPGETPWMGDPLEQDFHARQMQLEYDKEANCFVIHAYEGDEDDPDAGAQTSVSFWITMAQSSALADQALRICAAGRPPCFLCGAPIDPDGHRCARADGHAVFETG</sequence>
<evidence type="ECO:0000313" key="1">
    <source>
        <dbReference type="EMBL" id="CAI8054217.1"/>
    </source>
</evidence>